<dbReference type="InterPro" id="IPR006059">
    <property type="entry name" value="SBP"/>
</dbReference>
<keyword evidence="3" id="KW-0472">Membrane</keyword>
<accession>E9S7B8</accession>
<dbReference type="RefSeq" id="WP_002846871.1">
    <property type="nucleotide sequence ID" value="NZ_ADKM02000008.1"/>
</dbReference>
<keyword evidence="4" id="KW-0564">Palmitate</keyword>
<dbReference type="OrthoDB" id="42940at2"/>
<dbReference type="STRING" id="246199.CUS_6129"/>
<dbReference type="PROSITE" id="PS51257">
    <property type="entry name" value="PROKAR_LIPOPROTEIN"/>
    <property type="match status" value="1"/>
</dbReference>
<proteinExistence type="predicted"/>
<evidence type="ECO:0000256" key="7">
    <source>
        <dbReference type="SAM" id="SignalP"/>
    </source>
</evidence>
<keyword evidence="5" id="KW-0449">Lipoprotein</keyword>
<dbReference type="SUPFAM" id="SSF53850">
    <property type="entry name" value="Periplasmic binding protein-like II"/>
    <property type="match status" value="1"/>
</dbReference>
<dbReference type="PANTHER" id="PTHR43649">
    <property type="entry name" value="ARABINOSE-BINDING PROTEIN-RELATED"/>
    <property type="match status" value="1"/>
</dbReference>
<evidence type="ECO:0000256" key="6">
    <source>
        <dbReference type="SAM" id="MobiDB-lite"/>
    </source>
</evidence>
<name>E9S7B8_RUMAL</name>
<comment type="caution">
    <text evidence="8">The sequence shown here is derived from an EMBL/GenBank/DDBJ whole genome shotgun (WGS) entry which is preliminary data.</text>
</comment>
<dbReference type="PANTHER" id="PTHR43649:SF33">
    <property type="entry name" value="POLYGALACTURONAN_RHAMNOGALACTURONAN-BINDING PROTEIN YTCQ"/>
    <property type="match status" value="1"/>
</dbReference>
<reference evidence="8 9" key="1">
    <citation type="submission" date="2011-02" db="EMBL/GenBank/DDBJ databases">
        <authorList>
            <person name="Nelson K.E."/>
            <person name="Sutton G."/>
            <person name="Torralba M."/>
            <person name="Durkin S."/>
            <person name="Harkins D."/>
            <person name="Montgomery R."/>
            <person name="Ziemer C."/>
            <person name="Klaassens E."/>
            <person name="Ocuiv P."/>
            <person name="Morrison M."/>
        </authorList>
    </citation>
    <scope>NUCLEOTIDE SEQUENCE [LARGE SCALE GENOMIC DNA]</scope>
    <source>
        <strain evidence="8 9">8</strain>
    </source>
</reference>
<evidence type="ECO:0000256" key="5">
    <source>
        <dbReference type="ARBA" id="ARBA00023288"/>
    </source>
</evidence>
<dbReference type="Gene3D" id="3.40.190.10">
    <property type="entry name" value="Periplasmic binding protein-like II"/>
    <property type="match status" value="2"/>
</dbReference>
<dbReference type="InterPro" id="IPR050490">
    <property type="entry name" value="Bact_solute-bd_prot1"/>
</dbReference>
<dbReference type="Proteomes" id="UP000004259">
    <property type="component" value="Unassembled WGS sequence"/>
</dbReference>
<evidence type="ECO:0000256" key="1">
    <source>
        <dbReference type="ARBA" id="ARBA00022475"/>
    </source>
</evidence>
<evidence type="ECO:0000256" key="3">
    <source>
        <dbReference type="ARBA" id="ARBA00023136"/>
    </source>
</evidence>
<keyword evidence="1" id="KW-1003">Cell membrane</keyword>
<feature type="compositionally biased region" description="Low complexity" evidence="6">
    <location>
        <begin position="26"/>
        <end position="36"/>
    </location>
</feature>
<keyword evidence="2 7" id="KW-0732">Signal</keyword>
<evidence type="ECO:0000313" key="8">
    <source>
        <dbReference type="EMBL" id="EGC04840.1"/>
    </source>
</evidence>
<protein>
    <submittedName>
        <fullName evidence="8">ABC transporter, solute-binding protein</fullName>
    </submittedName>
</protein>
<keyword evidence="9" id="KW-1185">Reference proteome</keyword>
<feature type="signal peptide" evidence="7">
    <location>
        <begin position="1"/>
        <end position="21"/>
    </location>
</feature>
<dbReference type="AlphaFoldDB" id="E9S7B8"/>
<dbReference type="EMBL" id="ADKM02000008">
    <property type="protein sequence ID" value="EGC04840.1"/>
    <property type="molecule type" value="Genomic_DNA"/>
</dbReference>
<evidence type="ECO:0000256" key="4">
    <source>
        <dbReference type="ARBA" id="ARBA00023139"/>
    </source>
</evidence>
<feature type="chain" id="PRO_5038784118" evidence="7">
    <location>
        <begin position="22"/>
        <end position="446"/>
    </location>
</feature>
<feature type="region of interest" description="Disordered" evidence="6">
    <location>
        <begin position="26"/>
        <end position="45"/>
    </location>
</feature>
<dbReference type="Pfam" id="PF01547">
    <property type="entry name" value="SBP_bac_1"/>
    <property type="match status" value="1"/>
</dbReference>
<evidence type="ECO:0000313" key="9">
    <source>
        <dbReference type="Proteomes" id="UP000004259"/>
    </source>
</evidence>
<sequence>MNKKRIISAMLACVVSMSAAAALSGCDSSSEGSSGKSAKKSEDGKAVLEVLTHRTDRVDDGSLDEMTKAFEEENNCDVQYVAYQDYTGTIATRMGTDDYGDVLMIPDDVELKDLGNFFEPLGTYDEMSATYRWADRKMDADKNVYGIAYGGNAVGVLYNKKVWSDAGITDLPKTPDEFLADLQLIADKTDAIPYYTQYADASWTITQWQSLVLSATGDPEYENKLLTDKLDLFAEDGGYYPVYKLMFDLFSTPSVIEEDHMTTEWESSKVWMGEGKIGTMMMGSWAIAQFREQAENPDDIGYMPVPITAADGKQYAETAPDYCVGVSKHADNKELAKKYVEWFTGESGFAEKEGMIPAKKDSALPDNLSEFENAEFFEKAATPEELVGKFNEIDTKSGVGVYNGDTDNFKIKLAEAAFAGKGEDEFKAIIAAENEKWAAARDEILG</sequence>
<gene>
    <name evidence="8" type="ORF">CUS_6129</name>
</gene>
<evidence type="ECO:0000256" key="2">
    <source>
        <dbReference type="ARBA" id="ARBA00022729"/>
    </source>
</evidence>
<dbReference type="eggNOG" id="COG1653">
    <property type="taxonomic scope" value="Bacteria"/>
</dbReference>
<organism evidence="8 9">
    <name type="scientific">Ruminococcus albus 8</name>
    <dbReference type="NCBI Taxonomy" id="246199"/>
    <lineage>
        <taxon>Bacteria</taxon>
        <taxon>Bacillati</taxon>
        <taxon>Bacillota</taxon>
        <taxon>Clostridia</taxon>
        <taxon>Eubacteriales</taxon>
        <taxon>Oscillospiraceae</taxon>
        <taxon>Ruminococcus</taxon>
    </lineage>
</organism>